<gene>
    <name evidence="1" type="ORF">AB870_24695</name>
</gene>
<dbReference type="EMBL" id="CP011808">
    <property type="protein sequence ID" value="AKM33383.1"/>
    <property type="molecule type" value="Genomic_DNA"/>
</dbReference>
<keyword evidence="1" id="KW-0614">Plasmid</keyword>
<name>A0A0H3X353_9BURK</name>
<evidence type="ECO:0000313" key="1">
    <source>
        <dbReference type="EMBL" id="AKM33383.1"/>
    </source>
</evidence>
<dbReference type="PATRIC" id="fig|656179.3.peg.5315"/>
<dbReference type="KEGG" id="pfg:AB870_24695"/>
<dbReference type="AlphaFoldDB" id="A0A0H3X353"/>
<accession>A0A0H3X353</accession>
<keyword evidence="2" id="KW-1185">Reference proteome</keyword>
<evidence type="ECO:0000313" key="2">
    <source>
        <dbReference type="Proteomes" id="UP000035651"/>
    </source>
</evidence>
<organism evidence="1 2">
    <name type="scientific">Pandoraea faecigallinarum</name>
    <dbReference type="NCBI Taxonomy" id="656179"/>
    <lineage>
        <taxon>Bacteria</taxon>
        <taxon>Pseudomonadati</taxon>
        <taxon>Pseudomonadota</taxon>
        <taxon>Betaproteobacteria</taxon>
        <taxon>Burkholderiales</taxon>
        <taxon>Burkholderiaceae</taxon>
        <taxon>Pandoraea</taxon>
    </lineage>
</organism>
<dbReference type="Proteomes" id="UP000035651">
    <property type="component" value="Plasmid pPF72-1"/>
</dbReference>
<reference evidence="1" key="1">
    <citation type="submission" date="2016-06" db="EMBL/GenBank/DDBJ databases">
        <title>Complete Genome Sequence of Pandoraea faecigallinarum DSM-23572.</title>
        <authorList>
            <person name="Yong D."/>
            <person name="Ee R."/>
            <person name="Lim Y.-L."/>
            <person name="Yin W.-F."/>
            <person name="Chan K.-G."/>
        </authorList>
    </citation>
    <scope>NUCLEOTIDE SEQUENCE</scope>
    <source>
        <strain evidence="1">DSM 23572</strain>
        <plasmid evidence="1">pPF72-1</plasmid>
    </source>
</reference>
<geneLocation type="plasmid" evidence="1 2">
    <name>pPF72-1</name>
</geneLocation>
<protein>
    <submittedName>
        <fullName evidence="1">Uncharacterized protein</fullName>
    </submittedName>
</protein>
<sequence>MAVFKNKAVQMHGNSGLLYYNKFRNELMEHAFNAELKNIGAPTLSHGEHKRDMKVIENVQTGTIIRLSEITHLAEKLFPRKPIEEVLKEYSKKLCPHDTDMQNALLSRVDFENLETNLAAIKADKEWSLHDGLLACAFSKIVKRELEILGAASLQESGSKSGSKLISEI</sequence>
<proteinExistence type="predicted"/>